<dbReference type="Pfam" id="PF00293">
    <property type="entry name" value="NUDIX"/>
    <property type="match status" value="1"/>
</dbReference>
<protein>
    <submittedName>
        <fullName evidence="7">NUDIX hydrolase</fullName>
    </submittedName>
</protein>
<keyword evidence="3 7" id="KW-0378">Hydrolase</keyword>
<dbReference type="CDD" id="cd04666">
    <property type="entry name" value="NUDIX_DIPP2_like_Nudt4"/>
    <property type="match status" value="1"/>
</dbReference>
<dbReference type="SUPFAM" id="SSF55811">
    <property type="entry name" value="Nudix"/>
    <property type="match status" value="1"/>
</dbReference>
<evidence type="ECO:0000256" key="5">
    <source>
        <dbReference type="SAM" id="MobiDB-lite"/>
    </source>
</evidence>
<evidence type="ECO:0000313" key="8">
    <source>
        <dbReference type="Proteomes" id="UP000733858"/>
    </source>
</evidence>
<dbReference type="InterPro" id="IPR015797">
    <property type="entry name" value="NUDIX_hydrolase-like_dom_sf"/>
</dbReference>
<organism evidence="7 8">
    <name type="scientific">Rhizobium croatiense</name>
    <dbReference type="NCBI Taxonomy" id="2867516"/>
    <lineage>
        <taxon>Bacteria</taxon>
        <taxon>Pseudomonadati</taxon>
        <taxon>Pseudomonadota</taxon>
        <taxon>Alphaproteobacteria</taxon>
        <taxon>Hyphomicrobiales</taxon>
        <taxon>Rhizobiaceae</taxon>
        <taxon>Rhizobium/Agrobacterium group</taxon>
        <taxon>Rhizobium</taxon>
    </lineage>
</organism>
<keyword evidence="4" id="KW-0460">Magnesium</keyword>
<comment type="cofactor">
    <cofactor evidence="1">
        <name>Mg(2+)</name>
        <dbReference type="ChEBI" id="CHEBI:18420"/>
    </cofactor>
</comment>
<dbReference type="Proteomes" id="UP000733858">
    <property type="component" value="Unassembled WGS sequence"/>
</dbReference>
<dbReference type="EMBL" id="JAILYJ010000012">
    <property type="protein sequence ID" value="MBY4631594.1"/>
    <property type="molecule type" value="Genomic_DNA"/>
</dbReference>
<sequence length="163" mass="17872">MKNRKKSKTAMLANHNKSPSGDLAREIAQAGAICYRRTDDGRLEVLMVGSRRNGRWGVPKGHLGAGESSDLTASRESFEEAGVIGSVDRAVFGSFTYRKDSTPHRYHVAVHLLEVTGISDDYPEKTIRKKAWFPLDAAVTEASQPGLRALMVKLANSRSVPSF</sequence>
<evidence type="ECO:0000256" key="2">
    <source>
        <dbReference type="ARBA" id="ARBA00022723"/>
    </source>
</evidence>
<dbReference type="InterPro" id="IPR047198">
    <property type="entry name" value="DDP-like_NUDIX"/>
</dbReference>
<evidence type="ECO:0000256" key="4">
    <source>
        <dbReference type="ARBA" id="ARBA00022842"/>
    </source>
</evidence>
<dbReference type="PANTHER" id="PTHR12629:SF0">
    <property type="entry name" value="DIPHOSPHOINOSITOL-POLYPHOSPHATE DIPHOSPHATASE"/>
    <property type="match status" value="1"/>
</dbReference>
<name>A0ABS7M3B5_9HYPH</name>
<reference evidence="7 8" key="1">
    <citation type="submission" date="2021-08" db="EMBL/GenBank/DDBJ databases">
        <title>Rhizobium croatiense sp. nov. and Rhizobium redzepovicii sp. nov., two new species isolated from nodules of Phaseolus vulgaris in Croatia.</title>
        <authorList>
            <person name="Rajnovic I."/>
            <person name="Ramirez-Bahena M.H."/>
            <person name="Kajic S."/>
            <person name="Igual M.J."/>
            <person name="Peix A."/>
            <person name="Velazquez E."/>
            <person name="Sikora S."/>
        </authorList>
    </citation>
    <scope>NUCLEOTIDE SEQUENCE [LARGE SCALE GENOMIC DNA]</scope>
    <source>
        <strain evidence="7 8">13T</strain>
    </source>
</reference>
<keyword evidence="2" id="KW-0479">Metal-binding</keyword>
<feature type="domain" description="Nudix hydrolase" evidence="6">
    <location>
        <begin position="25"/>
        <end position="156"/>
    </location>
</feature>
<gene>
    <name evidence="7" type="ORF">K6M89_20125</name>
</gene>
<dbReference type="PROSITE" id="PS51462">
    <property type="entry name" value="NUDIX"/>
    <property type="match status" value="1"/>
</dbReference>
<comment type="caution">
    <text evidence="7">The sequence shown here is derived from an EMBL/GenBank/DDBJ whole genome shotgun (WGS) entry which is preliminary data.</text>
</comment>
<dbReference type="GO" id="GO:0016787">
    <property type="term" value="F:hydrolase activity"/>
    <property type="evidence" value="ECO:0007669"/>
    <property type="project" value="UniProtKB-KW"/>
</dbReference>
<dbReference type="Gene3D" id="3.90.79.10">
    <property type="entry name" value="Nucleoside Triphosphate Pyrophosphohydrolase"/>
    <property type="match status" value="1"/>
</dbReference>
<evidence type="ECO:0000313" key="7">
    <source>
        <dbReference type="EMBL" id="MBY4631594.1"/>
    </source>
</evidence>
<evidence type="ECO:0000256" key="1">
    <source>
        <dbReference type="ARBA" id="ARBA00001946"/>
    </source>
</evidence>
<proteinExistence type="predicted"/>
<feature type="region of interest" description="Disordered" evidence="5">
    <location>
        <begin position="1"/>
        <end position="20"/>
    </location>
</feature>
<evidence type="ECO:0000259" key="6">
    <source>
        <dbReference type="PROSITE" id="PS51462"/>
    </source>
</evidence>
<evidence type="ECO:0000256" key="3">
    <source>
        <dbReference type="ARBA" id="ARBA00022801"/>
    </source>
</evidence>
<dbReference type="InterPro" id="IPR000086">
    <property type="entry name" value="NUDIX_hydrolase_dom"/>
</dbReference>
<dbReference type="PANTHER" id="PTHR12629">
    <property type="entry name" value="DIPHOSPHOINOSITOL POLYPHOSPHATE PHOSPHOHYDROLASE"/>
    <property type="match status" value="1"/>
</dbReference>
<dbReference type="PROSITE" id="PS00893">
    <property type="entry name" value="NUDIX_BOX"/>
    <property type="match status" value="1"/>
</dbReference>
<keyword evidence="8" id="KW-1185">Reference proteome</keyword>
<accession>A0ABS7M3B5</accession>
<dbReference type="InterPro" id="IPR020084">
    <property type="entry name" value="NUDIX_hydrolase_CS"/>
</dbReference>